<sequence>MAEKKKRTKSAEAARRKIGLSDEIAPGRRMKLEAGVNREFDMPRQMAEEVSAAFNFGELAENLRSKPEDEARKVYDEFGRAVMKKVIELADEKYRDRTAEMVELVASQTGAHFPHRLQRYVELSVLSLRPEDKWNVTVSTTKEMRIREYSCVMNKALAEVGIVLEGLPCGASCIGGFIEAARGASTKLRVEHSAKLPEAGYCEFTFYPL</sequence>
<evidence type="ECO:0000313" key="2">
    <source>
        <dbReference type="EMBL" id="RJP69172.1"/>
    </source>
</evidence>
<comment type="caution">
    <text evidence="2">The sequence shown here is derived from an EMBL/GenBank/DDBJ whole genome shotgun (WGS) entry which is preliminary data.</text>
</comment>
<dbReference type="AlphaFoldDB" id="A0A419EWU2"/>
<protein>
    <recommendedName>
        <fullName evidence="4">L-2-amino-thiazoline-4-carboxylic acid hydrolase</fullName>
    </recommendedName>
</protein>
<dbReference type="EMBL" id="QZKI01000085">
    <property type="protein sequence ID" value="RJP69172.1"/>
    <property type="molecule type" value="Genomic_DNA"/>
</dbReference>
<evidence type="ECO:0000256" key="1">
    <source>
        <dbReference type="SAM" id="MobiDB-lite"/>
    </source>
</evidence>
<dbReference type="Proteomes" id="UP000285961">
    <property type="component" value="Unassembled WGS sequence"/>
</dbReference>
<evidence type="ECO:0008006" key="4">
    <source>
        <dbReference type="Google" id="ProtNLM"/>
    </source>
</evidence>
<evidence type="ECO:0000313" key="3">
    <source>
        <dbReference type="Proteomes" id="UP000285961"/>
    </source>
</evidence>
<proteinExistence type="predicted"/>
<feature type="region of interest" description="Disordered" evidence="1">
    <location>
        <begin position="1"/>
        <end position="20"/>
    </location>
</feature>
<accession>A0A419EWU2</accession>
<name>A0A419EWU2_9BACT</name>
<reference evidence="2 3" key="1">
    <citation type="journal article" date="2017" name="ISME J.">
        <title>Energy and carbon metabolisms in a deep terrestrial subsurface fluid microbial community.</title>
        <authorList>
            <person name="Momper L."/>
            <person name="Jungbluth S.P."/>
            <person name="Lee M.D."/>
            <person name="Amend J.P."/>
        </authorList>
    </citation>
    <scope>NUCLEOTIDE SEQUENCE [LARGE SCALE GENOMIC DNA]</scope>
    <source>
        <strain evidence="2">SURF_17</strain>
    </source>
</reference>
<gene>
    <name evidence="2" type="ORF">C4532_11420</name>
</gene>
<organism evidence="2 3">
    <name type="scientific">Candidatus Abyssobacteria bacterium SURF_17</name>
    <dbReference type="NCBI Taxonomy" id="2093361"/>
    <lineage>
        <taxon>Bacteria</taxon>
        <taxon>Pseudomonadati</taxon>
        <taxon>Candidatus Hydrogenedentota</taxon>
        <taxon>Candidatus Abyssobacteria</taxon>
    </lineage>
</organism>
<feature type="compositionally biased region" description="Basic and acidic residues" evidence="1">
    <location>
        <begin position="1"/>
        <end position="15"/>
    </location>
</feature>